<dbReference type="Gene3D" id="3.30.70.1820">
    <property type="entry name" value="L1 transposable element, RRM domain"/>
    <property type="match status" value="1"/>
</dbReference>
<dbReference type="OMA" id="RDEFREC"/>
<evidence type="ECO:0000313" key="2">
    <source>
        <dbReference type="Proteomes" id="UP000001554"/>
    </source>
</evidence>
<dbReference type="GeneID" id="118422958"/>
<sequence length="257" mass="30343">MPPRKQNLSEDDMSTIKDLLEQQQAKYEDLLQRQQSIFQSFIESVMTSTNNRFDNLVREVQELKSSLQFSQHEVDTLKTKLNEANSEITNLKATIDDQAKNPKSLQMPDMEKKMDYLENQSRRNNVVIDGIEDDVKETWADTEVKVRNILTKKLQLDSKTIEIERAHRNGPFRNDSPRPRQVVVKLLRFKDKQMILNRARSNLKNTNIYINEDFSDQVRKRRAELVPKMREARQRGEFAIISYDRLVIRKKTNQEMS</sequence>
<dbReference type="Proteomes" id="UP000001554">
    <property type="component" value="Chromosome 9"/>
</dbReference>
<evidence type="ECO:0000313" key="3">
    <source>
        <dbReference type="RefSeq" id="XP_035686738.1"/>
    </source>
</evidence>
<accession>A0A9J7LQZ5</accession>
<dbReference type="InterPro" id="IPR004244">
    <property type="entry name" value="Transposase_22"/>
</dbReference>
<proteinExistence type="predicted"/>
<protein>
    <submittedName>
        <fullName evidence="3">Uncharacterized protein LOC118422958</fullName>
    </submittedName>
</protein>
<reference evidence="3" key="2">
    <citation type="submission" date="2025-08" db="UniProtKB">
        <authorList>
            <consortium name="RefSeq"/>
        </authorList>
    </citation>
    <scope>IDENTIFICATION</scope>
    <source>
        <strain evidence="3">S238N-H82</strain>
        <tissue evidence="3">Testes</tissue>
    </source>
</reference>
<reference evidence="2" key="1">
    <citation type="journal article" date="2020" name="Nat. Ecol. Evol.">
        <title>Deeply conserved synteny resolves early events in vertebrate evolution.</title>
        <authorList>
            <person name="Simakov O."/>
            <person name="Marletaz F."/>
            <person name="Yue J.X."/>
            <person name="O'Connell B."/>
            <person name="Jenkins J."/>
            <person name="Brandt A."/>
            <person name="Calef R."/>
            <person name="Tung C.H."/>
            <person name="Huang T.K."/>
            <person name="Schmutz J."/>
            <person name="Satoh N."/>
            <person name="Yu J.K."/>
            <person name="Putnam N.H."/>
            <person name="Green R.E."/>
            <person name="Rokhsar D.S."/>
        </authorList>
    </citation>
    <scope>NUCLEOTIDE SEQUENCE [LARGE SCALE GENOMIC DNA]</scope>
    <source>
        <strain evidence="2">S238N-H82</strain>
    </source>
</reference>
<dbReference type="PANTHER" id="PTHR11505">
    <property type="entry name" value="L1 TRANSPOSABLE ELEMENT-RELATED"/>
    <property type="match status" value="1"/>
</dbReference>
<dbReference type="KEGG" id="bfo:118422958"/>
<evidence type="ECO:0000256" key="1">
    <source>
        <dbReference type="SAM" id="Coils"/>
    </source>
</evidence>
<gene>
    <name evidence="3" type="primary">LOC118422958</name>
</gene>
<organism evidence="2 3">
    <name type="scientific">Branchiostoma floridae</name>
    <name type="common">Florida lancelet</name>
    <name type="synonym">Amphioxus</name>
    <dbReference type="NCBI Taxonomy" id="7739"/>
    <lineage>
        <taxon>Eukaryota</taxon>
        <taxon>Metazoa</taxon>
        <taxon>Chordata</taxon>
        <taxon>Cephalochordata</taxon>
        <taxon>Leptocardii</taxon>
        <taxon>Amphioxiformes</taxon>
        <taxon>Branchiostomatidae</taxon>
        <taxon>Branchiostoma</taxon>
    </lineage>
</organism>
<dbReference type="RefSeq" id="XP_035686738.1">
    <property type="nucleotide sequence ID" value="XM_035830845.1"/>
</dbReference>
<dbReference type="AlphaFoldDB" id="A0A9J7LQZ5"/>
<name>A0A9J7LQZ5_BRAFL</name>
<feature type="coiled-coil region" evidence="1">
    <location>
        <begin position="13"/>
        <end position="101"/>
    </location>
</feature>
<keyword evidence="1" id="KW-0175">Coiled coil</keyword>
<dbReference type="OrthoDB" id="8915690at2759"/>
<keyword evidence="2" id="KW-1185">Reference proteome</keyword>